<dbReference type="HOGENOM" id="CLU_000445_114_72_3"/>
<evidence type="ECO:0000256" key="3">
    <source>
        <dbReference type="ARBA" id="ARBA00022553"/>
    </source>
</evidence>
<dbReference type="Gene3D" id="3.40.50.2300">
    <property type="match status" value="1"/>
</dbReference>
<dbReference type="CDD" id="cd17534">
    <property type="entry name" value="REC_DC-like"/>
    <property type="match status" value="1"/>
</dbReference>
<feature type="domain" description="Histidine kinase" evidence="8">
    <location>
        <begin position="170"/>
        <end position="386"/>
    </location>
</feature>
<dbReference type="InterPro" id="IPR036097">
    <property type="entry name" value="HisK_dim/P_sf"/>
</dbReference>
<reference evidence="10 11" key="1">
    <citation type="journal article" date="2013" name="PLoS ONE">
        <title>Cultivation and Complete Genome Sequencing of Gloeobacter kilaueensis sp. nov., from a Lava Cave in Kilauea Caldera, Hawai'i.</title>
        <authorList>
            <person name="Saw J.H."/>
            <person name="Schatz M."/>
            <person name="Brown M.V."/>
            <person name="Kunkel D.D."/>
            <person name="Foster J.S."/>
            <person name="Shick H."/>
            <person name="Christensen S."/>
            <person name="Hou S."/>
            <person name="Wan X."/>
            <person name="Donachie S.P."/>
        </authorList>
    </citation>
    <scope>NUCLEOTIDE SEQUENCE [LARGE SCALE GENOMIC DNA]</scope>
    <source>
        <strain evidence="11">JS</strain>
    </source>
</reference>
<dbReference type="PROSITE" id="PS50109">
    <property type="entry name" value="HIS_KIN"/>
    <property type="match status" value="1"/>
</dbReference>
<dbReference type="SUPFAM" id="SSF47384">
    <property type="entry name" value="Homodimeric domain of signal transducing histidine kinase"/>
    <property type="match status" value="1"/>
</dbReference>
<evidence type="ECO:0000256" key="5">
    <source>
        <dbReference type="ARBA" id="ARBA00023012"/>
    </source>
</evidence>
<accession>U5QGW1</accession>
<dbReference type="GO" id="GO:0000155">
    <property type="term" value="F:phosphorelay sensor kinase activity"/>
    <property type="evidence" value="ECO:0007669"/>
    <property type="project" value="InterPro"/>
</dbReference>
<dbReference type="InterPro" id="IPR003661">
    <property type="entry name" value="HisK_dim/P_dom"/>
</dbReference>
<dbReference type="SMART" id="SM00388">
    <property type="entry name" value="HisKA"/>
    <property type="match status" value="1"/>
</dbReference>
<evidence type="ECO:0000256" key="4">
    <source>
        <dbReference type="ARBA" id="ARBA00022777"/>
    </source>
</evidence>
<evidence type="ECO:0000256" key="2">
    <source>
        <dbReference type="ARBA" id="ARBA00012438"/>
    </source>
</evidence>
<dbReference type="PRINTS" id="PR00344">
    <property type="entry name" value="BCTRLSENSOR"/>
</dbReference>
<keyword evidence="4 10" id="KW-0808">Transferase</keyword>
<dbReference type="STRING" id="1183438.GKIL_0634"/>
<dbReference type="AlphaFoldDB" id="U5QGW1"/>
<keyword evidence="3 6" id="KW-0597">Phosphoprotein</keyword>
<dbReference type="InterPro" id="IPR004358">
    <property type="entry name" value="Sig_transdc_His_kin-like_C"/>
</dbReference>
<dbReference type="PROSITE" id="PS50110">
    <property type="entry name" value="RESPONSE_REGULATORY"/>
    <property type="match status" value="1"/>
</dbReference>
<dbReference type="InterPro" id="IPR003594">
    <property type="entry name" value="HATPase_dom"/>
</dbReference>
<evidence type="ECO:0000256" key="7">
    <source>
        <dbReference type="SAM" id="MobiDB-lite"/>
    </source>
</evidence>
<evidence type="ECO:0000259" key="8">
    <source>
        <dbReference type="PROSITE" id="PS50109"/>
    </source>
</evidence>
<dbReference type="PANTHER" id="PTHR43547">
    <property type="entry name" value="TWO-COMPONENT HISTIDINE KINASE"/>
    <property type="match status" value="1"/>
</dbReference>
<dbReference type="EC" id="2.7.13.3" evidence="2"/>
<proteinExistence type="predicted"/>
<keyword evidence="5" id="KW-0902">Two-component regulatory system</keyword>
<dbReference type="SUPFAM" id="SSF52172">
    <property type="entry name" value="CheY-like"/>
    <property type="match status" value="1"/>
</dbReference>
<dbReference type="Pfam" id="PF00072">
    <property type="entry name" value="Response_reg"/>
    <property type="match status" value="1"/>
</dbReference>
<dbReference type="CDD" id="cd00082">
    <property type="entry name" value="HisKA"/>
    <property type="match status" value="1"/>
</dbReference>
<evidence type="ECO:0000313" key="10">
    <source>
        <dbReference type="EMBL" id="AGY56880.1"/>
    </source>
</evidence>
<dbReference type="EMBL" id="CP003587">
    <property type="protein sequence ID" value="AGY56880.1"/>
    <property type="molecule type" value="Genomic_DNA"/>
</dbReference>
<feature type="domain" description="Response regulatory" evidence="9">
    <location>
        <begin position="1"/>
        <end position="106"/>
    </location>
</feature>
<gene>
    <name evidence="10" type="ORF">GKIL_0634</name>
</gene>
<keyword evidence="4 10" id="KW-0418">Kinase</keyword>
<dbReference type="Gene3D" id="1.10.287.130">
    <property type="match status" value="1"/>
</dbReference>
<dbReference type="SMART" id="SM00448">
    <property type="entry name" value="REC"/>
    <property type="match status" value="1"/>
</dbReference>
<keyword evidence="11" id="KW-1185">Reference proteome</keyword>
<dbReference type="Pfam" id="PF00512">
    <property type="entry name" value="HisKA"/>
    <property type="match status" value="1"/>
</dbReference>
<protein>
    <recommendedName>
        <fullName evidence="2">histidine kinase</fullName>
        <ecNumber evidence="2">2.7.13.3</ecNumber>
    </recommendedName>
</protein>
<feature type="region of interest" description="Disordered" evidence="7">
    <location>
        <begin position="131"/>
        <end position="151"/>
    </location>
</feature>
<dbReference type="InterPro" id="IPR001789">
    <property type="entry name" value="Sig_transdc_resp-reg_receiver"/>
</dbReference>
<feature type="modified residue" description="4-aspartylphosphate" evidence="6">
    <location>
        <position position="41"/>
    </location>
</feature>
<dbReference type="PANTHER" id="PTHR43547:SF2">
    <property type="entry name" value="HYBRID SIGNAL TRANSDUCTION HISTIDINE KINASE C"/>
    <property type="match status" value="1"/>
</dbReference>
<dbReference type="InterPro" id="IPR011006">
    <property type="entry name" value="CheY-like_superfamily"/>
</dbReference>
<dbReference type="InterPro" id="IPR036890">
    <property type="entry name" value="HATPase_C_sf"/>
</dbReference>
<dbReference type="InterPro" id="IPR005467">
    <property type="entry name" value="His_kinase_dom"/>
</dbReference>
<dbReference type="Proteomes" id="UP000017396">
    <property type="component" value="Chromosome"/>
</dbReference>
<dbReference type="Gene3D" id="3.30.565.10">
    <property type="entry name" value="Histidine kinase-like ATPase, C-terminal domain"/>
    <property type="match status" value="1"/>
</dbReference>
<dbReference type="SMART" id="SM00387">
    <property type="entry name" value="HATPase_c"/>
    <property type="match status" value="1"/>
</dbReference>
<evidence type="ECO:0000256" key="6">
    <source>
        <dbReference type="PROSITE-ProRule" id="PRU00169"/>
    </source>
</evidence>
<dbReference type="SUPFAM" id="SSF55874">
    <property type="entry name" value="ATPase domain of HSP90 chaperone/DNA topoisomerase II/histidine kinase"/>
    <property type="match status" value="1"/>
</dbReference>
<comment type="catalytic activity">
    <reaction evidence="1">
        <text>ATP + protein L-histidine = ADP + protein N-phospho-L-histidine.</text>
        <dbReference type="EC" id="2.7.13.3"/>
    </reaction>
</comment>
<name>U5QGW1_GLOK1</name>
<dbReference type="eggNOG" id="COG0784">
    <property type="taxonomic scope" value="Bacteria"/>
</dbReference>
<organism evidence="10 11">
    <name type="scientific">Gloeobacter kilaueensis (strain ATCC BAA-2537 / CCAP 1431/1 / ULC 316 / JS1)</name>
    <dbReference type="NCBI Taxonomy" id="1183438"/>
    <lineage>
        <taxon>Bacteria</taxon>
        <taxon>Bacillati</taxon>
        <taxon>Cyanobacteriota</taxon>
        <taxon>Cyanophyceae</taxon>
        <taxon>Gloeobacterales</taxon>
        <taxon>Gloeobacteraceae</taxon>
        <taxon>Gloeobacter</taxon>
    </lineage>
</organism>
<dbReference type="KEGG" id="glj:GKIL_0634"/>
<sequence>MAEDIRLSIEAFGYNVCDVVGTGELAIERCRQLLPDLALMDVRLKGRLNGIEAAQRICQKNDIAIVFLTAFSDAQFLQQAQTVLPYGYLLKPYNEKELQATIQIALHKHGIEKQLRAQQQQLNAILNRLNESMPPGQEAPLPSKPAADKPAQLSRCSGARKPQLEGLLHTLTHELRAPLIASRLTLGSLIRGAFGPVDQKLEQVLNESAEANEELLRLVETLLEIARYEAGKQVLLREALSWEMLLAKAVKPLQAIFQSDLRHIRSQIEPLPVLATGDPQQIIYVLQSLLDNALRASGPGDFVDVKVEFVRPNQVRVSITDQGQGIVPSLQKQLFKKFLANRGRGWGAGLSLYLCNQIVQAHGGRIAVHSAPSLGSTFFFTLPLPA</sequence>
<evidence type="ECO:0000313" key="11">
    <source>
        <dbReference type="Proteomes" id="UP000017396"/>
    </source>
</evidence>
<evidence type="ECO:0000256" key="1">
    <source>
        <dbReference type="ARBA" id="ARBA00000085"/>
    </source>
</evidence>
<dbReference type="eggNOG" id="COG2205">
    <property type="taxonomic scope" value="Bacteria"/>
</dbReference>
<dbReference type="Pfam" id="PF02518">
    <property type="entry name" value="HATPase_c"/>
    <property type="match status" value="1"/>
</dbReference>
<evidence type="ECO:0000259" key="9">
    <source>
        <dbReference type="PROSITE" id="PS50110"/>
    </source>
</evidence>